<feature type="binding site" evidence="11">
    <location>
        <position position="355"/>
    </location>
    <ligand>
        <name>FMN</name>
        <dbReference type="ChEBI" id="CHEBI:58210"/>
    </ligand>
</feature>
<dbReference type="Gene3D" id="3.60.150.10">
    <property type="entry name" value="Chorismate synthase AroC"/>
    <property type="match status" value="1"/>
</dbReference>
<evidence type="ECO:0000256" key="8">
    <source>
        <dbReference type="ARBA" id="ARBA00022857"/>
    </source>
</evidence>
<dbReference type="GO" id="GO:0008652">
    <property type="term" value="P:amino acid biosynthetic process"/>
    <property type="evidence" value="ECO:0007669"/>
    <property type="project" value="UniProtKB-KW"/>
</dbReference>
<dbReference type="PROSITE" id="PS00787">
    <property type="entry name" value="CHORISMATE_SYNTHASE_1"/>
    <property type="match status" value="1"/>
</dbReference>
<feature type="binding site" evidence="11">
    <location>
        <begin position="329"/>
        <end position="333"/>
    </location>
    <ligand>
        <name>FMN</name>
        <dbReference type="ChEBI" id="CHEBI:58210"/>
    </ligand>
</feature>
<keyword evidence="9 11" id="KW-0057">Aromatic amino acid biosynthesis</keyword>
<dbReference type="GO" id="GO:0010181">
    <property type="term" value="F:FMN binding"/>
    <property type="evidence" value="ECO:0007669"/>
    <property type="project" value="TreeGrafter"/>
</dbReference>
<organism evidence="13 14">
    <name type="scientific">Brachybacterium massiliense</name>
    <dbReference type="NCBI Taxonomy" id="1755098"/>
    <lineage>
        <taxon>Bacteria</taxon>
        <taxon>Bacillati</taxon>
        <taxon>Actinomycetota</taxon>
        <taxon>Actinomycetes</taxon>
        <taxon>Micrococcales</taxon>
        <taxon>Dermabacteraceae</taxon>
        <taxon>Brachybacterium</taxon>
    </lineage>
</organism>
<keyword evidence="5 11" id="KW-0285">Flavoprotein</keyword>
<dbReference type="PANTHER" id="PTHR21085:SF0">
    <property type="entry name" value="CHORISMATE SYNTHASE"/>
    <property type="match status" value="1"/>
</dbReference>
<evidence type="ECO:0000256" key="2">
    <source>
        <dbReference type="ARBA" id="ARBA00008014"/>
    </source>
</evidence>
<comment type="similarity">
    <text evidence="2 11 12">Belongs to the chorismate synthase family.</text>
</comment>
<comment type="catalytic activity">
    <reaction evidence="11 12">
        <text>5-O-(1-carboxyvinyl)-3-phosphoshikimate = chorismate + phosphate</text>
        <dbReference type="Rhea" id="RHEA:21020"/>
        <dbReference type="ChEBI" id="CHEBI:29748"/>
        <dbReference type="ChEBI" id="CHEBI:43474"/>
        <dbReference type="ChEBI" id="CHEBI:57701"/>
        <dbReference type="EC" id="4.2.3.5"/>
    </reaction>
</comment>
<keyword evidence="7 11" id="KW-0274">FAD</keyword>
<evidence type="ECO:0000256" key="5">
    <source>
        <dbReference type="ARBA" id="ARBA00022630"/>
    </source>
</evidence>
<evidence type="ECO:0000256" key="7">
    <source>
        <dbReference type="ARBA" id="ARBA00022827"/>
    </source>
</evidence>
<dbReference type="PIRSF" id="PIRSF001456">
    <property type="entry name" value="Chorismate_synth"/>
    <property type="match status" value="1"/>
</dbReference>
<feature type="binding site" evidence="11">
    <location>
        <begin position="144"/>
        <end position="146"/>
    </location>
    <ligand>
        <name>FMN</name>
        <dbReference type="ChEBI" id="CHEBI:58210"/>
    </ligand>
</feature>
<evidence type="ECO:0000256" key="11">
    <source>
        <dbReference type="HAMAP-Rule" id="MF_00300"/>
    </source>
</evidence>
<dbReference type="GO" id="GO:0005829">
    <property type="term" value="C:cytosol"/>
    <property type="evidence" value="ECO:0007669"/>
    <property type="project" value="TreeGrafter"/>
</dbReference>
<comment type="caution">
    <text evidence="13">The sequence shown here is derived from an EMBL/GenBank/DDBJ whole genome shotgun (WGS) entry which is preliminary data.</text>
</comment>
<feature type="binding site" evidence="11">
    <location>
        <position position="40"/>
    </location>
    <ligand>
        <name>NADP(+)</name>
        <dbReference type="ChEBI" id="CHEBI:58349"/>
    </ligand>
</feature>
<dbReference type="GO" id="GO:0009423">
    <property type="term" value="P:chorismate biosynthetic process"/>
    <property type="evidence" value="ECO:0007669"/>
    <property type="project" value="UniProtKB-UniRule"/>
</dbReference>
<sequence>MLRWLTAGESHGPSLISLLDGLPAGIELTSDDLKDALARRRLGHGRGSRQKFEQDVLTIHGGLRHGRTLGSPLAIEVANSEWPKWEKVMSADPVPREDLLIDAGTGDEREIARNRPLSRPRPGHADLSGMLKYGFDEARPVLERASARETAARVVAGRVAAALLEQAAGIRLVSHTLQVGSVRVPEDAELPTPEDLEALDADPLRCFHRGTSEAMVAEVDAAKADGDTLGGVVEVLAYGAPVGLGSHIQWDRRLDGRLAQAIMSIQAMKGVEIGDGFATAGRRGSEAHDEILAADAAEGDTFPRVTNRAGGLEGGITNGQIIRVRGALKPISTVPRALRTVDVSTGEQTTANHQRSDTCAVAPAAVIAEAVVALTLADALLEKTGGDSVAEIRAHLEGTNALQSALTDRRPDSAQ</sequence>
<comment type="function">
    <text evidence="11">Catalyzes the anti-1,4-elimination of the C-3 phosphate and the C-6 proR hydrogen from 5-enolpyruvylshikimate-3-phosphate (EPSP) to yield chorismate, which is the branch point compound that serves as the starting substrate for the three terminal pathways of aromatic amino acid biosynthesis. This reaction introduces a second double bond into the aromatic ring system.</text>
</comment>
<keyword evidence="6 11" id="KW-0288">FMN</keyword>
<evidence type="ECO:0000256" key="12">
    <source>
        <dbReference type="RuleBase" id="RU000605"/>
    </source>
</evidence>
<dbReference type="GO" id="GO:0004107">
    <property type="term" value="F:chorismate synthase activity"/>
    <property type="evidence" value="ECO:0007669"/>
    <property type="project" value="UniProtKB-UniRule"/>
</dbReference>
<evidence type="ECO:0000313" key="13">
    <source>
        <dbReference type="EMBL" id="HJG90166.1"/>
    </source>
</evidence>
<dbReference type="HAMAP" id="MF_00300">
    <property type="entry name" value="Chorismate_synth"/>
    <property type="match status" value="1"/>
</dbReference>
<feature type="binding site" evidence="11">
    <location>
        <begin position="266"/>
        <end position="267"/>
    </location>
    <ligand>
        <name>FMN</name>
        <dbReference type="ChEBI" id="CHEBI:58210"/>
    </ligand>
</feature>
<dbReference type="NCBIfam" id="TIGR00033">
    <property type="entry name" value="aroC"/>
    <property type="match status" value="1"/>
</dbReference>
<dbReference type="Pfam" id="PF01264">
    <property type="entry name" value="Chorismate_synt"/>
    <property type="match status" value="1"/>
</dbReference>
<evidence type="ECO:0000313" key="14">
    <source>
        <dbReference type="Proteomes" id="UP000742460"/>
    </source>
</evidence>
<dbReference type="Proteomes" id="UP000742460">
    <property type="component" value="Unassembled WGS sequence"/>
</dbReference>
<comment type="pathway">
    <text evidence="1 11 12">Metabolic intermediate biosynthesis; chorismate biosynthesis; chorismate from D-erythrose 4-phosphate and phosphoenolpyruvate: step 7/7.</text>
</comment>
<comment type="subunit">
    <text evidence="11">Homotetramer.</text>
</comment>
<accession>A0A921MU73</accession>
<dbReference type="AlphaFoldDB" id="A0A921MU73"/>
<keyword evidence="10 11" id="KW-0456">Lyase</keyword>
<feature type="binding site" evidence="11">
    <location>
        <position position="46"/>
    </location>
    <ligand>
        <name>NADP(+)</name>
        <dbReference type="ChEBI" id="CHEBI:58349"/>
    </ligand>
</feature>
<dbReference type="PANTHER" id="PTHR21085">
    <property type="entry name" value="CHORISMATE SYNTHASE"/>
    <property type="match status" value="1"/>
</dbReference>
<dbReference type="EC" id="4.2.3.5" evidence="3 11"/>
<dbReference type="CDD" id="cd07304">
    <property type="entry name" value="Chorismate_synthase"/>
    <property type="match status" value="1"/>
</dbReference>
<reference evidence="13" key="1">
    <citation type="journal article" date="2021" name="PeerJ">
        <title>Extensive microbial diversity within the chicken gut microbiome revealed by metagenomics and culture.</title>
        <authorList>
            <person name="Gilroy R."/>
            <person name="Ravi A."/>
            <person name="Getino M."/>
            <person name="Pursley I."/>
            <person name="Horton D.L."/>
            <person name="Alikhan N.F."/>
            <person name="Baker D."/>
            <person name="Gharbi K."/>
            <person name="Hall N."/>
            <person name="Watson M."/>
            <person name="Adriaenssens E.M."/>
            <person name="Foster-Nyarko E."/>
            <person name="Jarju S."/>
            <person name="Secka A."/>
            <person name="Antonio M."/>
            <person name="Oren A."/>
            <person name="Chaudhuri R.R."/>
            <person name="La Ragione R."/>
            <person name="Hildebrand F."/>
            <person name="Pallen M.J."/>
        </authorList>
    </citation>
    <scope>NUCLEOTIDE SEQUENCE</scope>
    <source>
        <strain evidence="13">ChiGjej5B5-22894</strain>
    </source>
</reference>
<feature type="binding site" evidence="11">
    <location>
        <position position="314"/>
    </location>
    <ligand>
        <name>FMN</name>
        <dbReference type="ChEBI" id="CHEBI:58210"/>
    </ligand>
</feature>
<evidence type="ECO:0000256" key="1">
    <source>
        <dbReference type="ARBA" id="ARBA00005044"/>
    </source>
</evidence>
<dbReference type="SUPFAM" id="SSF103263">
    <property type="entry name" value="Chorismate synthase, AroC"/>
    <property type="match status" value="1"/>
</dbReference>
<proteinExistence type="inferred from homology"/>
<keyword evidence="4 11" id="KW-0028">Amino-acid biosynthesis</keyword>
<dbReference type="EMBL" id="DYUE01000015">
    <property type="protein sequence ID" value="HJG90166.1"/>
    <property type="molecule type" value="Genomic_DNA"/>
</dbReference>
<evidence type="ECO:0000256" key="10">
    <source>
        <dbReference type="ARBA" id="ARBA00023239"/>
    </source>
</evidence>
<evidence type="ECO:0000256" key="9">
    <source>
        <dbReference type="ARBA" id="ARBA00023141"/>
    </source>
</evidence>
<dbReference type="NCBIfam" id="NF003793">
    <property type="entry name" value="PRK05382.1"/>
    <property type="match status" value="1"/>
</dbReference>
<keyword evidence="8 11" id="KW-0521">NADP</keyword>
<reference evidence="13" key="2">
    <citation type="submission" date="2021-09" db="EMBL/GenBank/DDBJ databases">
        <authorList>
            <person name="Gilroy R."/>
        </authorList>
    </citation>
    <scope>NUCLEOTIDE SEQUENCE</scope>
    <source>
        <strain evidence="13">ChiGjej5B5-22894</strain>
    </source>
</reference>
<dbReference type="InterPro" id="IPR000453">
    <property type="entry name" value="Chorismate_synth"/>
</dbReference>
<comment type="cofactor">
    <cofactor evidence="11 12">
        <name>FMNH2</name>
        <dbReference type="ChEBI" id="CHEBI:57618"/>
    </cofactor>
    <text evidence="11 12">Reduced FMN (FMNH(2)).</text>
</comment>
<evidence type="ECO:0000256" key="3">
    <source>
        <dbReference type="ARBA" id="ARBA00013036"/>
    </source>
</evidence>
<protein>
    <recommendedName>
        <fullName evidence="3 11">Chorismate synthase</fullName>
        <shortName evidence="11">CS</shortName>
        <ecNumber evidence="3 11">4.2.3.5</ecNumber>
    </recommendedName>
    <alternativeName>
        <fullName evidence="11">5-enolpyruvylshikimate-3-phosphate phospholyase</fullName>
    </alternativeName>
</protein>
<dbReference type="InterPro" id="IPR035904">
    <property type="entry name" value="Chorismate_synth_AroC_sf"/>
</dbReference>
<name>A0A921MU73_9MICO</name>
<dbReference type="GO" id="GO:0009073">
    <property type="term" value="P:aromatic amino acid family biosynthetic process"/>
    <property type="evidence" value="ECO:0007669"/>
    <property type="project" value="UniProtKB-KW"/>
</dbReference>
<dbReference type="InterPro" id="IPR020541">
    <property type="entry name" value="Chorismate_synthase_CS"/>
</dbReference>
<dbReference type="FunFam" id="3.60.150.10:FF:000002">
    <property type="entry name" value="Chorismate synthase"/>
    <property type="match status" value="1"/>
</dbReference>
<evidence type="ECO:0000256" key="6">
    <source>
        <dbReference type="ARBA" id="ARBA00022643"/>
    </source>
</evidence>
<gene>
    <name evidence="11 13" type="primary">aroC</name>
    <name evidence="13" type="ORF">K8V81_00435</name>
</gene>
<evidence type="ECO:0000256" key="4">
    <source>
        <dbReference type="ARBA" id="ARBA00022605"/>
    </source>
</evidence>